<dbReference type="Pfam" id="PF08666">
    <property type="entry name" value="SAF"/>
    <property type="match status" value="1"/>
</dbReference>
<dbReference type="Gene3D" id="3.90.1210.10">
    <property type="entry name" value="Antifreeze-like/N-acetylneuraminic acid synthase C-terminal domain"/>
    <property type="match status" value="1"/>
</dbReference>
<feature type="region of interest" description="Disordered" evidence="1">
    <location>
        <begin position="1"/>
        <end position="36"/>
    </location>
</feature>
<dbReference type="RefSeq" id="WP_207339753.1">
    <property type="nucleotide sequence ID" value="NZ_CP074405.1"/>
</dbReference>
<dbReference type="Proteomes" id="UP000677804">
    <property type="component" value="Chromosome"/>
</dbReference>
<evidence type="ECO:0000313" key="5">
    <source>
        <dbReference type="Proteomes" id="UP000677804"/>
    </source>
</evidence>
<dbReference type="CDD" id="cd11614">
    <property type="entry name" value="SAF_CpaB_FlgA_like"/>
    <property type="match status" value="1"/>
</dbReference>
<sequence length="234" mass="23366">MTVSTSTTGPEAAPDRRARASRPSGARADRLPPPPRERRPLLAAFAVLLIVGGAAVAGLLALRADSRVPVLVATADIVAGQRITAEHLGTTPVASEGTLLLPAGQHDLVVGQYARRSISAGQLLDTSMLTTSGMLTEGKVAVGAALAAGRVPASGLQPGDVVQLVRVLDGEGTVLVREALVSSASRSSDSPGGATVTATFIVEDSEGPVVAGVGAEGQLAAVLMTRGAAVDGDG</sequence>
<evidence type="ECO:0000313" key="4">
    <source>
        <dbReference type="EMBL" id="QVI62185.1"/>
    </source>
</evidence>
<keyword evidence="5" id="KW-1185">Reference proteome</keyword>
<organism evidence="4 5">
    <name type="scientific">Cellulomonas wangleii</name>
    <dbReference type="NCBI Taxonomy" id="2816956"/>
    <lineage>
        <taxon>Bacteria</taxon>
        <taxon>Bacillati</taxon>
        <taxon>Actinomycetota</taxon>
        <taxon>Actinomycetes</taxon>
        <taxon>Micrococcales</taxon>
        <taxon>Cellulomonadaceae</taxon>
        <taxon>Cellulomonas</taxon>
    </lineage>
</organism>
<feature type="compositionally biased region" description="Basic and acidic residues" evidence="1">
    <location>
        <begin position="27"/>
        <end position="36"/>
    </location>
</feature>
<dbReference type="SMART" id="SM00858">
    <property type="entry name" value="SAF"/>
    <property type="match status" value="1"/>
</dbReference>
<feature type="domain" description="SAF" evidence="3">
    <location>
        <begin position="68"/>
        <end position="130"/>
    </location>
</feature>
<feature type="transmembrane region" description="Helical" evidence="2">
    <location>
        <begin position="41"/>
        <end position="62"/>
    </location>
</feature>
<evidence type="ECO:0000256" key="1">
    <source>
        <dbReference type="SAM" id="MobiDB-lite"/>
    </source>
</evidence>
<gene>
    <name evidence="4" type="ORF">KG103_17515</name>
</gene>
<dbReference type="InterPro" id="IPR013974">
    <property type="entry name" value="SAF"/>
</dbReference>
<reference evidence="4 5" key="1">
    <citation type="submission" date="2021-05" db="EMBL/GenBank/DDBJ databases">
        <title>Novel species in genus Cellulomonas.</title>
        <authorList>
            <person name="Zhang G."/>
        </authorList>
    </citation>
    <scope>NUCLEOTIDE SEQUENCE [LARGE SCALE GENOMIC DNA]</scope>
    <source>
        <strain evidence="5">zg-ZUI222</strain>
    </source>
</reference>
<name>A0ABX8D5S5_9CELL</name>
<dbReference type="EMBL" id="CP074405">
    <property type="protein sequence ID" value="QVI62185.1"/>
    <property type="molecule type" value="Genomic_DNA"/>
</dbReference>
<evidence type="ECO:0000256" key="2">
    <source>
        <dbReference type="SAM" id="Phobius"/>
    </source>
</evidence>
<keyword evidence="2" id="KW-0472">Membrane</keyword>
<keyword evidence="2" id="KW-0812">Transmembrane</keyword>
<evidence type="ECO:0000259" key="3">
    <source>
        <dbReference type="SMART" id="SM00858"/>
    </source>
</evidence>
<keyword evidence="2" id="KW-1133">Transmembrane helix</keyword>
<accession>A0ABX8D5S5</accession>
<protein>
    <recommendedName>
        <fullName evidence="3">SAF domain-containing protein</fullName>
    </recommendedName>
</protein>
<proteinExistence type="predicted"/>